<proteinExistence type="predicted"/>
<dbReference type="OrthoDB" id="1708017at2759"/>
<reference evidence="2" key="1">
    <citation type="journal article" date="2020" name="Genome Biol.">
        <title>Gamete binning: chromosome-level and haplotype-resolved genome assembly enabled by high-throughput single-cell sequencing of gamete genomes.</title>
        <authorList>
            <person name="Campoy J.A."/>
            <person name="Sun H."/>
            <person name="Goel M."/>
            <person name="Jiao W.-B."/>
            <person name="Folz-Donahue K."/>
            <person name="Wang N."/>
            <person name="Rubio M."/>
            <person name="Liu C."/>
            <person name="Kukat C."/>
            <person name="Ruiz D."/>
            <person name="Huettel B."/>
            <person name="Schneeberger K."/>
        </authorList>
    </citation>
    <scope>NUCLEOTIDE SEQUENCE [LARGE SCALE GENOMIC DNA]</scope>
    <source>
        <strain evidence="2">cv. Rojo Pasion</strain>
    </source>
</reference>
<name>A0A6J5XU15_PRUAR</name>
<organism evidence="1 2">
    <name type="scientific">Prunus armeniaca</name>
    <name type="common">Apricot</name>
    <name type="synonym">Armeniaca vulgaris</name>
    <dbReference type="NCBI Taxonomy" id="36596"/>
    <lineage>
        <taxon>Eukaryota</taxon>
        <taxon>Viridiplantae</taxon>
        <taxon>Streptophyta</taxon>
        <taxon>Embryophyta</taxon>
        <taxon>Tracheophyta</taxon>
        <taxon>Spermatophyta</taxon>
        <taxon>Magnoliopsida</taxon>
        <taxon>eudicotyledons</taxon>
        <taxon>Gunneridae</taxon>
        <taxon>Pentapetalae</taxon>
        <taxon>rosids</taxon>
        <taxon>fabids</taxon>
        <taxon>Rosales</taxon>
        <taxon>Rosaceae</taxon>
        <taxon>Amygdaloideae</taxon>
        <taxon>Amygdaleae</taxon>
        <taxon>Prunus</taxon>
    </lineage>
</organism>
<keyword evidence="2" id="KW-1185">Reference proteome</keyword>
<dbReference type="AlphaFoldDB" id="A0A6J5XU15"/>
<sequence>MSKLDVSNTSLGASWDVAFTIDNPNMVSWVHFDRIEGSILYKDSPLAIYFVEPFDLGLKEQRMMHVKISMTELRNQPTMKVSDLEE</sequence>
<dbReference type="EMBL" id="CAEKKB010000007">
    <property type="protein sequence ID" value="CAB4317426.1"/>
    <property type="molecule type" value="Genomic_DNA"/>
</dbReference>
<evidence type="ECO:0000313" key="2">
    <source>
        <dbReference type="Proteomes" id="UP000507245"/>
    </source>
</evidence>
<protein>
    <submittedName>
        <fullName evidence="1">Uncharacterized protein</fullName>
    </submittedName>
</protein>
<accession>A0A6J5XU15</accession>
<dbReference type="Proteomes" id="UP000507245">
    <property type="component" value="Unassembled WGS sequence"/>
</dbReference>
<gene>
    <name evidence="1" type="ORF">ORAREDHAP_LOCUS44202</name>
</gene>
<evidence type="ECO:0000313" key="1">
    <source>
        <dbReference type="EMBL" id="CAB4317426.1"/>
    </source>
</evidence>